<evidence type="ECO:0000313" key="3">
    <source>
        <dbReference type="EMBL" id="EKX47336.1"/>
    </source>
</evidence>
<dbReference type="PaxDb" id="55529-EKX47336"/>
<evidence type="ECO:0000256" key="2">
    <source>
        <dbReference type="SAM" id="MobiDB-lite"/>
    </source>
</evidence>
<proteinExistence type="predicted"/>
<name>L1JFS6_GUITC</name>
<dbReference type="GeneID" id="17304052"/>
<keyword evidence="5" id="KW-1185">Reference proteome</keyword>
<gene>
    <name evidence="3" type="ORF">GUITHDRAFT_137518</name>
</gene>
<dbReference type="RefSeq" id="XP_005834316.1">
    <property type="nucleotide sequence ID" value="XM_005834259.1"/>
</dbReference>
<reference evidence="3 5" key="1">
    <citation type="journal article" date="2012" name="Nature">
        <title>Algal genomes reveal evolutionary mosaicism and the fate of nucleomorphs.</title>
        <authorList>
            <consortium name="DOE Joint Genome Institute"/>
            <person name="Curtis B.A."/>
            <person name="Tanifuji G."/>
            <person name="Burki F."/>
            <person name="Gruber A."/>
            <person name="Irimia M."/>
            <person name="Maruyama S."/>
            <person name="Arias M.C."/>
            <person name="Ball S.G."/>
            <person name="Gile G.H."/>
            <person name="Hirakawa Y."/>
            <person name="Hopkins J.F."/>
            <person name="Kuo A."/>
            <person name="Rensing S.A."/>
            <person name="Schmutz J."/>
            <person name="Symeonidi A."/>
            <person name="Elias M."/>
            <person name="Eveleigh R.J."/>
            <person name="Herman E.K."/>
            <person name="Klute M.J."/>
            <person name="Nakayama T."/>
            <person name="Obornik M."/>
            <person name="Reyes-Prieto A."/>
            <person name="Armbrust E.V."/>
            <person name="Aves S.J."/>
            <person name="Beiko R.G."/>
            <person name="Coutinho P."/>
            <person name="Dacks J.B."/>
            <person name="Durnford D.G."/>
            <person name="Fast N.M."/>
            <person name="Green B.R."/>
            <person name="Grisdale C.J."/>
            <person name="Hempel F."/>
            <person name="Henrissat B."/>
            <person name="Hoppner M.P."/>
            <person name="Ishida K."/>
            <person name="Kim E."/>
            <person name="Koreny L."/>
            <person name="Kroth P.G."/>
            <person name="Liu Y."/>
            <person name="Malik S.B."/>
            <person name="Maier U.G."/>
            <person name="McRose D."/>
            <person name="Mock T."/>
            <person name="Neilson J.A."/>
            <person name="Onodera N.T."/>
            <person name="Poole A.M."/>
            <person name="Pritham E.J."/>
            <person name="Richards T.A."/>
            <person name="Rocap G."/>
            <person name="Roy S.W."/>
            <person name="Sarai C."/>
            <person name="Schaack S."/>
            <person name="Shirato S."/>
            <person name="Slamovits C.H."/>
            <person name="Spencer D.F."/>
            <person name="Suzuki S."/>
            <person name="Worden A.Z."/>
            <person name="Zauner S."/>
            <person name="Barry K."/>
            <person name="Bell C."/>
            <person name="Bharti A.K."/>
            <person name="Crow J.A."/>
            <person name="Grimwood J."/>
            <person name="Kramer R."/>
            <person name="Lindquist E."/>
            <person name="Lucas S."/>
            <person name="Salamov A."/>
            <person name="McFadden G.I."/>
            <person name="Lane C.E."/>
            <person name="Keeling P.J."/>
            <person name="Gray M.W."/>
            <person name="Grigoriev I.V."/>
            <person name="Archibald J.M."/>
        </authorList>
    </citation>
    <scope>NUCLEOTIDE SEQUENCE</scope>
    <source>
        <strain evidence="3 5">CCMP2712</strain>
    </source>
</reference>
<feature type="compositionally biased region" description="Low complexity" evidence="2">
    <location>
        <begin position="141"/>
        <end position="154"/>
    </location>
</feature>
<dbReference type="HOGENOM" id="CLU_722494_0_0_1"/>
<dbReference type="KEGG" id="gtt:GUITHDRAFT_137518"/>
<feature type="region of interest" description="Disordered" evidence="2">
    <location>
        <begin position="1"/>
        <end position="28"/>
    </location>
</feature>
<keyword evidence="1" id="KW-0175">Coiled coil</keyword>
<dbReference type="AlphaFoldDB" id="L1JFS6"/>
<evidence type="ECO:0000313" key="5">
    <source>
        <dbReference type="Proteomes" id="UP000011087"/>
    </source>
</evidence>
<feature type="compositionally biased region" description="Polar residues" evidence="2">
    <location>
        <begin position="160"/>
        <end position="172"/>
    </location>
</feature>
<organism evidence="3">
    <name type="scientific">Guillardia theta (strain CCMP2712)</name>
    <name type="common">Cryptophyte</name>
    <dbReference type="NCBI Taxonomy" id="905079"/>
    <lineage>
        <taxon>Eukaryota</taxon>
        <taxon>Cryptophyceae</taxon>
        <taxon>Pyrenomonadales</taxon>
        <taxon>Geminigeraceae</taxon>
        <taxon>Guillardia</taxon>
    </lineage>
</organism>
<evidence type="ECO:0000256" key="1">
    <source>
        <dbReference type="SAM" id="Coils"/>
    </source>
</evidence>
<protein>
    <submittedName>
        <fullName evidence="3 4">Uncharacterized protein</fullName>
    </submittedName>
</protein>
<feature type="region of interest" description="Disordered" evidence="2">
    <location>
        <begin position="133"/>
        <end position="184"/>
    </location>
</feature>
<feature type="region of interest" description="Disordered" evidence="2">
    <location>
        <begin position="272"/>
        <end position="294"/>
    </location>
</feature>
<accession>L1JFS6</accession>
<feature type="coiled-coil region" evidence="1">
    <location>
        <begin position="29"/>
        <end position="59"/>
    </location>
</feature>
<reference evidence="5" key="2">
    <citation type="submission" date="2012-11" db="EMBL/GenBank/DDBJ databases">
        <authorList>
            <person name="Kuo A."/>
            <person name="Curtis B.A."/>
            <person name="Tanifuji G."/>
            <person name="Burki F."/>
            <person name="Gruber A."/>
            <person name="Irimia M."/>
            <person name="Maruyama S."/>
            <person name="Arias M.C."/>
            <person name="Ball S.G."/>
            <person name="Gile G.H."/>
            <person name="Hirakawa Y."/>
            <person name="Hopkins J.F."/>
            <person name="Rensing S.A."/>
            <person name="Schmutz J."/>
            <person name="Symeonidi A."/>
            <person name="Elias M."/>
            <person name="Eveleigh R.J."/>
            <person name="Herman E.K."/>
            <person name="Klute M.J."/>
            <person name="Nakayama T."/>
            <person name="Obornik M."/>
            <person name="Reyes-Prieto A."/>
            <person name="Armbrust E.V."/>
            <person name="Aves S.J."/>
            <person name="Beiko R.G."/>
            <person name="Coutinho P."/>
            <person name="Dacks J.B."/>
            <person name="Durnford D.G."/>
            <person name="Fast N.M."/>
            <person name="Green B.R."/>
            <person name="Grisdale C."/>
            <person name="Hempe F."/>
            <person name="Henrissat B."/>
            <person name="Hoppner M.P."/>
            <person name="Ishida K.-I."/>
            <person name="Kim E."/>
            <person name="Koreny L."/>
            <person name="Kroth P.G."/>
            <person name="Liu Y."/>
            <person name="Malik S.-B."/>
            <person name="Maier U.G."/>
            <person name="McRose D."/>
            <person name="Mock T."/>
            <person name="Neilson J.A."/>
            <person name="Onodera N.T."/>
            <person name="Poole A.M."/>
            <person name="Pritham E.J."/>
            <person name="Richards T.A."/>
            <person name="Rocap G."/>
            <person name="Roy S.W."/>
            <person name="Sarai C."/>
            <person name="Schaack S."/>
            <person name="Shirato S."/>
            <person name="Slamovits C.H."/>
            <person name="Spencer D.F."/>
            <person name="Suzuki S."/>
            <person name="Worden A.Z."/>
            <person name="Zauner S."/>
            <person name="Barry K."/>
            <person name="Bell C."/>
            <person name="Bharti A.K."/>
            <person name="Crow J.A."/>
            <person name="Grimwood J."/>
            <person name="Kramer R."/>
            <person name="Lindquist E."/>
            <person name="Lucas S."/>
            <person name="Salamov A."/>
            <person name="McFadden G.I."/>
            <person name="Lane C.E."/>
            <person name="Keeling P.J."/>
            <person name="Gray M.W."/>
            <person name="Grigoriev I.V."/>
            <person name="Archibald J.M."/>
        </authorList>
    </citation>
    <scope>NUCLEOTIDE SEQUENCE</scope>
    <source>
        <strain evidence="5">CCMP2712</strain>
    </source>
</reference>
<dbReference type="Proteomes" id="UP000011087">
    <property type="component" value="Unassembled WGS sequence"/>
</dbReference>
<reference evidence="4" key="3">
    <citation type="submission" date="2016-03" db="UniProtKB">
        <authorList>
            <consortium name="EnsemblProtists"/>
        </authorList>
    </citation>
    <scope>IDENTIFICATION</scope>
</reference>
<dbReference type="EMBL" id="JH992990">
    <property type="protein sequence ID" value="EKX47336.1"/>
    <property type="molecule type" value="Genomic_DNA"/>
</dbReference>
<sequence length="383" mass="43755">MNLKDETTAREQMSFRSAARQEAHSQSDMMRIQANLGSIEEHIQNLQQSELLLDTIEDSDASESYDDFSATFIDLNNEMTSAQDRFETRVHASLEETEQELEDLDILIQDSLKKVELLETSLDQSSSLASSQKRSILRAHSPSSPSLLNLSCSPVRTQRRSPGSCSRLSTSFRRSKSVEEEEEDAKTMKQRLEVFYKKVNPSKVVQVPGVLARFEGRQESLKALLRYKYGRNLPILSSKNWMSAEQVEAVKTQLVLNYSRFWLGEHPADGRPWGLEGRQGHSPRRGSRSRQEEEEKVARALSSCTIARRETLPWVRRSRELDVGCWPPRKVHEFLWQQLGPECVQPGTLHALYKQMGIRGRLERDNLISVANQLRKNLGIGDL</sequence>
<evidence type="ECO:0000313" key="4">
    <source>
        <dbReference type="EnsemblProtists" id="EKX47336"/>
    </source>
</evidence>
<dbReference type="EnsemblProtists" id="EKX47336">
    <property type="protein sequence ID" value="EKX47336"/>
    <property type="gene ID" value="GUITHDRAFT_137518"/>
</dbReference>